<dbReference type="KEGG" id="shun:DWB77_06739"/>
<keyword evidence="5" id="KW-1185">Reference proteome</keyword>
<dbReference type="Pfam" id="PF19816">
    <property type="entry name" value="DUF6299"/>
    <property type="match status" value="1"/>
</dbReference>
<feature type="region of interest" description="Disordered" evidence="1">
    <location>
        <begin position="36"/>
        <end position="56"/>
    </location>
</feature>
<protein>
    <recommendedName>
        <fullName evidence="3">DUF6299 domain-containing protein</fullName>
    </recommendedName>
</protein>
<feature type="domain" description="DUF6299" evidence="3">
    <location>
        <begin position="60"/>
        <end position="172"/>
    </location>
</feature>
<accession>A0A387HKY3</accession>
<keyword evidence="2" id="KW-0732">Signal</keyword>
<proteinExistence type="predicted"/>
<evidence type="ECO:0000313" key="4">
    <source>
        <dbReference type="EMBL" id="AYG84525.1"/>
    </source>
</evidence>
<organism evidence="4 5">
    <name type="scientific">Streptomyces hundungensis</name>
    <dbReference type="NCBI Taxonomy" id="1077946"/>
    <lineage>
        <taxon>Bacteria</taxon>
        <taxon>Bacillati</taxon>
        <taxon>Actinomycetota</taxon>
        <taxon>Actinomycetes</taxon>
        <taxon>Kitasatosporales</taxon>
        <taxon>Streptomycetaceae</taxon>
        <taxon>Streptomyces</taxon>
    </lineage>
</organism>
<feature type="chain" id="PRO_5017249543" description="DUF6299 domain-containing protein" evidence="2">
    <location>
        <begin position="28"/>
        <end position="176"/>
    </location>
</feature>
<reference evidence="4 5" key="1">
    <citation type="submission" date="2018-10" db="EMBL/GenBank/DDBJ databases">
        <title>Relationship between Morphology and Antimicrobial Activity in Streptomyces.</title>
        <authorList>
            <person name="Kang H.J."/>
            <person name="Kim S.B."/>
        </authorList>
    </citation>
    <scope>NUCLEOTIDE SEQUENCE [LARGE SCALE GENOMIC DNA]</scope>
    <source>
        <strain evidence="4 5">BH38</strain>
    </source>
</reference>
<gene>
    <name evidence="4" type="ORF">DWB77_06739</name>
</gene>
<dbReference type="RefSeq" id="WP_216826877.1">
    <property type="nucleotide sequence ID" value="NZ_CP032698.1"/>
</dbReference>
<evidence type="ECO:0000259" key="3">
    <source>
        <dbReference type="Pfam" id="PF19816"/>
    </source>
</evidence>
<sequence length="176" mass="16918">MRATLVAAGAVAAAGALLGPAPGPAGAAPGPTTPVPAAVVTAPGPSTPAPATPAATGPIITADPAGKVSPSGTVTLTGTYSCPASSATGPVFVSSSVGKGTADTGSVRYGLQSTVAQCDGAPHAWSNQGKLSGVSIAPGPTDVQATLVRLDKHGWLPLPAILATDRRQVNLLSAQD</sequence>
<feature type="signal peptide" evidence="2">
    <location>
        <begin position="1"/>
        <end position="27"/>
    </location>
</feature>
<name>A0A387HKY3_9ACTN</name>
<dbReference type="EMBL" id="CP032698">
    <property type="protein sequence ID" value="AYG84525.1"/>
    <property type="molecule type" value="Genomic_DNA"/>
</dbReference>
<evidence type="ECO:0000256" key="2">
    <source>
        <dbReference type="SAM" id="SignalP"/>
    </source>
</evidence>
<dbReference type="Proteomes" id="UP000271554">
    <property type="component" value="Chromosome"/>
</dbReference>
<dbReference type="InterPro" id="IPR046266">
    <property type="entry name" value="DUF6299"/>
</dbReference>
<evidence type="ECO:0000313" key="5">
    <source>
        <dbReference type="Proteomes" id="UP000271554"/>
    </source>
</evidence>
<dbReference type="AlphaFoldDB" id="A0A387HKY3"/>
<evidence type="ECO:0000256" key="1">
    <source>
        <dbReference type="SAM" id="MobiDB-lite"/>
    </source>
</evidence>